<dbReference type="HAMAP" id="MF_00239">
    <property type="entry name" value="Cytidyl_kinase_type2"/>
    <property type="match status" value="1"/>
</dbReference>
<dbReference type="InterPro" id="IPR011994">
    <property type="entry name" value="Cytidylate_kinase_dom"/>
</dbReference>
<keyword evidence="3 10" id="KW-0963">Cytoplasm</keyword>
<evidence type="ECO:0000256" key="6">
    <source>
        <dbReference type="ARBA" id="ARBA00022777"/>
    </source>
</evidence>
<comment type="subcellular location">
    <subcellularLocation>
        <location evidence="1 10">Cytoplasm</location>
    </subcellularLocation>
</comment>
<comment type="catalytic activity">
    <reaction evidence="8 10">
        <text>dCMP + ATP = dCDP + ADP</text>
        <dbReference type="Rhea" id="RHEA:25094"/>
        <dbReference type="ChEBI" id="CHEBI:30616"/>
        <dbReference type="ChEBI" id="CHEBI:57566"/>
        <dbReference type="ChEBI" id="CHEBI:58593"/>
        <dbReference type="ChEBI" id="CHEBI:456216"/>
        <dbReference type="EC" id="2.7.4.25"/>
    </reaction>
</comment>
<keyword evidence="7 10" id="KW-0067">ATP-binding</keyword>
<evidence type="ECO:0000256" key="10">
    <source>
        <dbReference type="HAMAP-Rule" id="MF_00239"/>
    </source>
</evidence>
<dbReference type="RefSeq" id="WP_092635877.1">
    <property type="nucleotide sequence ID" value="NZ_FNQT01000006.1"/>
</dbReference>
<evidence type="ECO:0000256" key="9">
    <source>
        <dbReference type="ARBA" id="ARBA00048478"/>
    </source>
</evidence>
<keyword evidence="6 10" id="KW-0418">Kinase</keyword>
<dbReference type="GO" id="GO:0005737">
    <property type="term" value="C:cytoplasm"/>
    <property type="evidence" value="ECO:0007669"/>
    <property type="project" value="UniProtKB-SubCell"/>
</dbReference>
<keyword evidence="5 10" id="KW-0547">Nucleotide-binding</keyword>
<feature type="binding site" evidence="10">
    <location>
        <begin position="7"/>
        <end position="15"/>
    </location>
    <ligand>
        <name>ATP</name>
        <dbReference type="ChEBI" id="CHEBI:30616"/>
    </ligand>
</feature>
<gene>
    <name evidence="10" type="primary">cmk</name>
    <name evidence="11" type="ORF">SAMN04488065_2809</name>
</gene>
<evidence type="ECO:0000256" key="2">
    <source>
        <dbReference type="ARBA" id="ARBA00011005"/>
    </source>
</evidence>
<dbReference type="GO" id="GO:0006220">
    <property type="term" value="P:pyrimidine nucleotide metabolic process"/>
    <property type="evidence" value="ECO:0007669"/>
    <property type="project" value="UniProtKB-UniRule"/>
</dbReference>
<dbReference type="NCBIfam" id="TIGR02173">
    <property type="entry name" value="cyt_kin_arch"/>
    <property type="match status" value="1"/>
</dbReference>
<evidence type="ECO:0000256" key="4">
    <source>
        <dbReference type="ARBA" id="ARBA00022679"/>
    </source>
</evidence>
<dbReference type="GO" id="GO:0036430">
    <property type="term" value="F:CMP kinase activity"/>
    <property type="evidence" value="ECO:0007669"/>
    <property type="project" value="RHEA"/>
</dbReference>
<dbReference type="GO" id="GO:0005524">
    <property type="term" value="F:ATP binding"/>
    <property type="evidence" value="ECO:0007669"/>
    <property type="project" value="UniProtKB-UniRule"/>
</dbReference>
<evidence type="ECO:0000256" key="8">
    <source>
        <dbReference type="ARBA" id="ARBA00047615"/>
    </source>
</evidence>
<comment type="catalytic activity">
    <reaction evidence="9 10">
        <text>CMP + ATP = CDP + ADP</text>
        <dbReference type="Rhea" id="RHEA:11600"/>
        <dbReference type="ChEBI" id="CHEBI:30616"/>
        <dbReference type="ChEBI" id="CHEBI:58069"/>
        <dbReference type="ChEBI" id="CHEBI:60377"/>
        <dbReference type="ChEBI" id="CHEBI:456216"/>
        <dbReference type="EC" id="2.7.4.25"/>
    </reaction>
</comment>
<comment type="similarity">
    <text evidence="2 10">Belongs to the cytidylate kinase family. Type 2 subfamily.</text>
</comment>
<dbReference type="OrthoDB" id="31096at2157"/>
<dbReference type="GO" id="GO:0036431">
    <property type="term" value="F:dCMP kinase activity"/>
    <property type="evidence" value="ECO:0007669"/>
    <property type="project" value="InterPro"/>
</dbReference>
<evidence type="ECO:0000313" key="12">
    <source>
        <dbReference type="Proteomes" id="UP000236755"/>
    </source>
</evidence>
<evidence type="ECO:0000256" key="1">
    <source>
        <dbReference type="ARBA" id="ARBA00004496"/>
    </source>
</evidence>
<dbReference type="EMBL" id="FNQT01000006">
    <property type="protein sequence ID" value="SEA35830.1"/>
    <property type="molecule type" value="Genomic_DNA"/>
</dbReference>
<dbReference type="Gene3D" id="3.40.50.300">
    <property type="entry name" value="P-loop containing nucleotide triphosphate hydrolases"/>
    <property type="match status" value="1"/>
</dbReference>
<protein>
    <recommendedName>
        <fullName evidence="10">Cytidylate kinase</fullName>
        <shortName evidence="10">CK</shortName>
        <ecNumber evidence="10">2.7.4.25</ecNumber>
    </recommendedName>
    <alternativeName>
        <fullName evidence="10">Cytidine monophosphate kinase</fullName>
        <shortName evidence="10">CMP kinase</shortName>
    </alternativeName>
</protein>
<evidence type="ECO:0000313" key="11">
    <source>
        <dbReference type="EMBL" id="SEA35830.1"/>
    </source>
</evidence>
<reference evidence="11 12" key="1">
    <citation type="submission" date="2016-10" db="EMBL/GenBank/DDBJ databases">
        <authorList>
            <person name="de Groot N.N."/>
        </authorList>
    </citation>
    <scope>NUCLEOTIDE SEQUENCE [LARGE SCALE GENOMIC DNA]</scope>
    <source>
        <strain evidence="11 12">CGMCC 1.8712</strain>
    </source>
</reference>
<keyword evidence="12" id="KW-1185">Reference proteome</keyword>
<dbReference type="SUPFAM" id="SSF52540">
    <property type="entry name" value="P-loop containing nucleoside triphosphate hydrolases"/>
    <property type="match status" value="1"/>
</dbReference>
<dbReference type="InterPro" id="IPR027417">
    <property type="entry name" value="P-loop_NTPase"/>
</dbReference>
<dbReference type="Pfam" id="PF13189">
    <property type="entry name" value="Cytidylate_kin2"/>
    <property type="match status" value="1"/>
</dbReference>
<evidence type="ECO:0000256" key="7">
    <source>
        <dbReference type="ARBA" id="ARBA00022840"/>
    </source>
</evidence>
<dbReference type="STRING" id="555874.SAMN04488065_2809"/>
<evidence type="ECO:0000256" key="5">
    <source>
        <dbReference type="ARBA" id="ARBA00022741"/>
    </source>
</evidence>
<accession>A0A1H4AIT0</accession>
<evidence type="ECO:0000256" key="3">
    <source>
        <dbReference type="ARBA" id="ARBA00022490"/>
    </source>
</evidence>
<name>A0A1H4AIT0_9EURY</name>
<dbReference type="CDD" id="cd02020">
    <property type="entry name" value="CMPK"/>
    <property type="match status" value="1"/>
</dbReference>
<dbReference type="EC" id="2.7.4.25" evidence="10"/>
<sequence>MLLTVSGPAGSGKSTTAAGLAEALDLEHISGGDIFRDLAAERGYSPVEFNELAEEDEHIDNDLDRRLYEIARDRDDVVLESRLAGWLAPDADFRLWLDAPIDVRAARIADREGKSVEQAREETLRRERSERKRYDEYYDIPIDDLSIYDLVVNTARWTAPDVLAILTTAVERYDTADDEGRHAIEGVELDGFES</sequence>
<dbReference type="InterPro" id="IPR011892">
    <property type="entry name" value="Cyt_kin_arch"/>
</dbReference>
<dbReference type="AlphaFoldDB" id="A0A1H4AIT0"/>
<proteinExistence type="inferred from homology"/>
<organism evidence="11 12">
    <name type="scientific">Haloplanus vescus</name>
    <dbReference type="NCBI Taxonomy" id="555874"/>
    <lineage>
        <taxon>Archaea</taxon>
        <taxon>Methanobacteriati</taxon>
        <taxon>Methanobacteriota</taxon>
        <taxon>Stenosarchaea group</taxon>
        <taxon>Halobacteria</taxon>
        <taxon>Halobacteriales</taxon>
        <taxon>Haloferacaceae</taxon>
        <taxon>Haloplanus</taxon>
    </lineage>
</organism>
<dbReference type="Proteomes" id="UP000236755">
    <property type="component" value="Unassembled WGS sequence"/>
</dbReference>
<keyword evidence="4 10" id="KW-0808">Transferase</keyword>